<dbReference type="InterPro" id="IPR001107">
    <property type="entry name" value="Band_7"/>
</dbReference>
<feature type="domain" description="Band 7" evidence="1">
    <location>
        <begin position="6"/>
        <end position="158"/>
    </location>
</feature>
<dbReference type="EMBL" id="JAIWQS010000001">
    <property type="protein sequence ID" value="KAJ8775003.1"/>
    <property type="molecule type" value="Genomic_DNA"/>
</dbReference>
<keyword evidence="3" id="KW-1185">Reference proteome</keyword>
<dbReference type="Proteomes" id="UP001159364">
    <property type="component" value="Linkage Group LG01"/>
</dbReference>
<name>A0AAV8U6X5_9ROSI</name>
<evidence type="ECO:0000313" key="3">
    <source>
        <dbReference type="Proteomes" id="UP001159364"/>
    </source>
</evidence>
<evidence type="ECO:0000313" key="2">
    <source>
        <dbReference type="EMBL" id="KAJ8775003.1"/>
    </source>
</evidence>
<dbReference type="InterPro" id="IPR036013">
    <property type="entry name" value="Band_7/SPFH_dom_sf"/>
</dbReference>
<dbReference type="Pfam" id="PF01145">
    <property type="entry name" value="Band_7"/>
    <property type="match status" value="1"/>
</dbReference>
<accession>A0AAV8U6X5</accession>
<sequence length="189" mass="20952">MDTTTMFLTFSIKETFGIFDHVLDSVCCCLPSSKGSQLAGRISLGLHQLDVEAKTKDNVFVNVVASVQYQALVNKASDSFSNLSNIRNQIQAHVFDVIRARVSKLKLDDGFEQKNDISKAVEEEIEKAMSGYGCEIVKTLIIYIEPAEHVARPMNEINAAARMRLAADEKAEAEKIIQIKRAEAKAESK</sequence>
<comment type="caution">
    <text evidence="2">The sequence shown here is derived from an EMBL/GenBank/DDBJ whole genome shotgun (WGS) entry which is preliminary data.</text>
</comment>
<evidence type="ECO:0000259" key="1">
    <source>
        <dbReference type="SMART" id="SM00244"/>
    </source>
</evidence>
<dbReference type="SMART" id="SM00244">
    <property type="entry name" value="PHB"/>
    <property type="match status" value="1"/>
</dbReference>
<protein>
    <recommendedName>
        <fullName evidence="1">Band 7 domain-containing protein</fullName>
    </recommendedName>
</protein>
<dbReference type="InterPro" id="IPR050710">
    <property type="entry name" value="Band7/mec-2_domain"/>
</dbReference>
<dbReference type="PANTHER" id="PTHR43327:SF10">
    <property type="entry name" value="STOMATIN-LIKE PROTEIN 2, MITOCHONDRIAL"/>
    <property type="match status" value="1"/>
</dbReference>
<organism evidence="2 3">
    <name type="scientific">Erythroxylum novogranatense</name>
    <dbReference type="NCBI Taxonomy" id="1862640"/>
    <lineage>
        <taxon>Eukaryota</taxon>
        <taxon>Viridiplantae</taxon>
        <taxon>Streptophyta</taxon>
        <taxon>Embryophyta</taxon>
        <taxon>Tracheophyta</taxon>
        <taxon>Spermatophyta</taxon>
        <taxon>Magnoliopsida</taxon>
        <taxon>eudicotyledons</taxon>
        <taxon>Gunneridae</taxon>
        <taxon>Pentapetalae</taxon>
        <taxon>rosids</taxon>
        <taxon>fabids</taxon>
        <taxon>Malpighiales</taxon>
        <taxon>Erythroxylaceae</taxon>
        <taxon>Erythroxylum</taxon>
    </lineage>
</organism>
<proteinExistence type="predicted"/>
<dbReference type="PANTHER" id="PTHR43327">
    <property type="entry name" value="STOMATIN-LIKE PROTEIN 2, MITOCHONDRIAL"/>
    <property type="match status" value="1"/>
</dbReference>
<gene>
    <name evidence="2" type="ORF">K2173_020007</name>
</gene>
<dbReference type="SUPFAM" id="SSF117892">
    <property type="entry name" value="Band 7/SPFH domain"/>
    <property type="match status" value="1"/>
</dbReference>
<dbReference type="Gene3D" id="3.30.479.30">
    <property type="entry name" value="Band 7 domain"/>
    <property type="match status" value="1"/>
</dbReference>
<dbReference type="AlphaFoldDB" id="A0AAV8U6X5"/>
<reference evidence="2 3" key="1">
    <citation type="submission" date="2021-09" db="EMBL/GenBank/DDBJ databases">
        <title>Genomic insights and catalytic innovation underlie evolution of tropane alkaloids biosynthesis.</title>
        <authorList>
            <person name="Wang Y.-J."/>
            <person name="Tian T."/>
            <person name="Huang J.-P."/>
            <person name="Huang S.-X."/>
        </authorList>
    </citation>
    <scope>NUCLEOTIDE SEQUENCE [LARGE SCALE GENOMIC DNA]</scope>
    <source>
        <strain evidence="2">KIB-2018</strain>
        <tissue evidence="2">Leaf</tissue>
    </source>
</reference>